<dbReference type="InParanoid" id="A0A5C3PNA4"/>
<dbReference type="Proteomes" id="UP000308197">
    <property type="component" value="Unassembled WGS sequence"/>
</dbReference>
<dbReference type="PANTHER" id="PTHR33840:SF2">
    <property type="entry name" value="TLE1 PHOSPHOLIPASE DOMAIN-CONTAINING PROTEIN"/>
    <property type="match status" value="1"/>
</dbReference>
<organism evidence="3 4">
    <name type="scientific">Polyporus arcularius HHB13444</name>
    <dbReference type="NCBI Taxonomy" id="1314778"/>
    <lineage>
        <taxon>Eukaryota</taxon>
        <taxon>Fungi</taxon>
        <taxon>Dikarya</taxon>
        <taxon>Basidiomycota</taxon>
        <taxon>Agaricomycotina</taxon>
        <taxon>Agaricomycetes</taxon>
        <taxon>Polyporales</taxon>
        <taxon>Polyporaceae</taxon>
        <taxon>Polyporus</taxon>
    </lineage>
</organism>
<feature type="region of interest" description="Disordered" evidence="1">
    <location>
        <begin position="417"/>
        <end position="444"/>
    </location>
</feature>
<protein>
    <recommendedName>
        <fullName evidence="2">T6SS Phospholipase effector Tle1-like catalytic domain-containing protein</fullName>
    </recommendedName>
</protein>
<accession>A0A5C3PNA4</accession>
<evidence type="ECO:0000313" key="3">
    <source>
        <dbReference type="EMBL" id="TFK89730.1"/>
    </source>
</evidence>
<dbReference type="InterPro" id="IPR029058">
    <property type="entry name" value="AB_hydrolase_fold"/>
</dbReference>
<evidence type="ECO:0000256" key="1">
    <source>
        <dbReference type="SAM" id="MobiDB-lite"/>
    </source>
</evidence>
<dbReference type="SUPFAM" id="SSF53474">
    <property type="entry name" value="alpha/beta-Hydrolases"/>
    <property type="match status" value="1"/>
</dbReference>
<dbReference type="InterPro" id="IPR018712">
    <property type="entry name" value="Tle1-like_cat"/>
</dbReference>
<feature type="region of interest" description="Disordered" evidence="1">
    <location>
        <begin position="264"/>
        <end position="336"/>
    </location>
</feature>
<dbReference type="STRING" id="1314778.A0A5C3PNA4"/>
<evidence type="ECO:0000313" key="4">
    <source>
        <dbReference type="Proteomes" id="UP000308197"/>
    </source>
</evidence>
<evidence type="ECO:0000259" key="2">
    <source>
        <dbReference type="Pfam" id="PF09994"/>
    </source>
</evidence>
<gene>
    <name evidence="3" type="ORF">K466DRAFT_518477</name>
</gene>
<proteinExistence type="predicted"/>
<feature type="compositionally biased region" description="Polar residues" evidence="1">
    <location>
        <begin position="417"/>
        <end position="426"/>
    </location>
</feature>
<feature type="domain" description="T6SS Phospholipase effector Tle1-like catalytic" evidence="2">
    <location>
        <begin position="26"/>
        <end position="379"/>
    </location>
</feature>
<keyword evidence="4" id="KW-1185">Reference proteome</keyword>
<dbReference type="Pfam" id="PF09994">
    <property type="entry name" value="T6SS_Tle1-like_cat"/>
    <property type="match status" value="1"/>
</dbReference>
<name>A0A5C3PNA4_9APHY</name>
<dbReference type="EMBL" id="ML211067">
    <property type="protein sequence ID" value="TFK89730.1"/>
    <property type="molecule type" value="Genomic_DNA"/>
</dbReference>
<feature type="compositionally biased region" description="Low complexity" evidence="1">
    <location>
        <begin position="313"/>
        <end position="330"/>
    </location>
</feature>
<reference evidence="3 4" key="1">
    <citation type="journal article" date="2019" name="Nat. Ecol. Evol.">
        <title>Megaphylogeny resolves global patterns of mushroom evolution.</title>
        <authorList>
            <person name="Varga T."/>
            <person name="Krizsan K."/>
            <person name="Foldi C."/>
            <person name="Dima B."/>
            <person name="Sanchez-Garcia M."/>
            <person name="Sanchez-Ramirez S."/>
            <person name="Szollosi G.J."/>
            <person name="Szarkandi J.G."/>
            <person name="Papp V."/>
            <person name="Albert L."/>
            <person name="Andreopoulos W."/>
            <person name="Angelini C."/>
            <person name="Antonin V."/>
            <person name="Barry K.W."/>
            <person name="Bougher N.L."/>
            <person name="Buchanan P."/>
            <person name="Buyck B."/>
            <person name="Bense V."/>
            <person name="Catcheside P."/>
            <person name="Chovatia M."/>
            <person name="Cooper J."/>
            <person name="Damon W."/>
            <person name="Desjardin D."/>
            <person name="Finy P."/>
            <person name="Geml J."/>
            <person name="Haridas S."/>
            <person name="Hughes K."/>
            <person name="Justo A."/>
            <person name="Karasinski D."/>
            <person name="Kautmanova I."/>
            <person name="Kiss B."/>
            <person name="Kocsube S."/>
            <person name="Kotiranta H."/>
            <person name="LaButti K.M."/>
            <person name="Lechner B.E."/>
            <person name="Liimatainen K."/>
            <person name="Lipzen A."/>
            <person name="Lukacs Z."/>
            <person name="Mihaltcheva S."/>
            <person name="Morgado L.N."/>
            <person name="Niskanen T."/>
            <person name="Noordeloos M.E."/>
            <person name="Ohm R.A."/>
            <person name="Ortiz-Santana B."/>
            <person name="Ovrebo C."/>
            <person name="Racz N."/>
            <person name="Riley R."/>
            <person name="Savchenko A."/>
            <person name="Shiryaev A."/>
            <person name="Soop K."/>
            <person name="Spirin V."/>
            <person name="Szebenyi C."/>
            <person name="Tomsovsky M."/>
            <person name="Tulloss R.E."/>
            <person name="Uehling J."/>
            <person name="Grigoriev I.V."/>
            <person name="Vagvolgyi C."/>
            <person name="Papp T."/>
            <person name="Martin F.M."/>
            <person name="Miettinen O."/>
            <person name="Hibbett D.S."/>
            <person name="Nagy L.G."/>
        </authorList>
    </citation>
    <scope>NUCLEOTIDE SEQUENCE [LARGE SCALE GENOMIC DNA]</scope>
    <source>
        <strain evidence="3 4">HHB13444</strain>
    </source>
</reference>
<dbReference type="AlphaFoldDB" id="A0A5C3PNA4"/>
<feature type="region of interest" description="Disordered" evidence="1">
    <location>
        <begin position="1"/>
        <end position="22"/>
    </location>
</feature>
<dbReference type="PANTHER" id="PTHR33840">
    <property type="match status" value="1"/>
</dbReference>
<sequence>MASASTTPPVSTNQPMSGNTSEQTPRTLILCFDGTSNQFDGDNTNVVKFYSLLKKDEDFDQQLCYYQPGIGTYFNPGVVSPIFQWCAKILDEAFAWYLDEHVRGGYQFLMQNYVPGDRICIFGFSRGAYTARALAGMLHKIGLLPRDNPEQVPFAYKLYKKTDDESLALAAGFKQTFCRNVLIEFVGVWETVSSVGVIMGRTLPFVTGNTTIKTFRHALALDEHRVKFLPNLYHRDTPEQSAAKTPAVQADDLGTRTTAEAIAKGNTAVKRPTAAVRRQKSLGSWMRRWPSKNRQDPATMPMPKVKQENVDLEAGGNTESSSASTSSSPSGGPGDVIAGGTDVLEVWFVGCHSDVGGGSVTDDTKISLSDITLRWMVREVVLAQCGISFDQAALVRANIPDAIFTGVGMPLPKNAVTTRDGSTHSATVGLPFQSDPANGETEPQREVLADPVDGSGSTSDPLDVDVAALQPIHDELQLKKAWWLLEILPLSYQYQDASGKSVRKWWIHLGRGREIPDIKPKFHVTVKERMQDQDLKYTPRAKWTTGTETYVE</sequence>